<keyword evidence="6" id="KW-0547">Nucleotide-binding</keyword>
<comment type="catalytic activity">
    <reaction evidence="1">
        <text>ATP + protein L-histidine = ADP + protein N-phospho-L-histidine.</text>
        <dbReference type="EC" id="2.7.13.3"/>
    </reaction>
</comment>
<evidence type="ECO:0000259" key="12">
    <source>
        <dbReference type="PROSITE" id="PS50109"/>
    </source>
</evidence>
<dbReference type="Proteomes" id="UP000332515">
    <property type="component" value="Unassembled WGS sequence"/>
</dbReference>
<dbReference type="Gene3D" id="3.30.565.10">
    <property type="entry name" value="Histidine kinase-like ATPase, C-terminal domain"/>
    <property type="match status" value="1"/>
</dbReference>
<evidence type="ECO:0000313" key="14">
    <source>
        <dbReference type="EMBL" id="MQT12905.1"/>
    </source>
</evidence>
<feature type="compositionally biased region" description="Gly residues" evidence="10">
    <location>
        <begin position="27"/>
        <end position="39"/>
    </location>
</feature>
<dbReference type="GO" id="GO:0016020">
    <property type="term" value="C:membrane"/>
    <property type="evidence" value="ECO:0007669"/>
    <property type="project" value="UniProtKB-SubCell"/>
</dbReference>
<evidence type="ECO:0000256" key="1">
    <source>
        <dbReference type="ARBA" id="ARBA00000085"/>
    </source>
</evidence>
<reference evidence="14 15" key="1">
    <citation type="submission" date="2019-09" db="EMBL/GenBank/DDBJ databases">
        <title>Segnochrobactrum spirostomi gen. nov., sp. nov., isolated from the ciliate Spirostomum cf. yagiui and description of a novel family, Segnochrobactraceae fam. nov. within the order Rhizobiales of the class Alphaproteobacteria.</title>
        <authorList>
            <person name="Akter S."/>
            <person name="Shazib S.U.A."/>
            <person name="Shin M.K."/>
        </authorList>
    </citation>
    <scope>NUCLEOTIDE SEQUENCE [LARGE SCALE GENOMIC DNA]</scope>
    <source>
        <strain evidence="14 15">Sp-1</strain>
    </source>
</reference>
<dbReference type="Gene3D" id="1.10.287.130">
    <property type="match status" value="1"/>
</dbReference>
<keyword evidence="11" id="KW-1133">Transmembrane helix</keyword>
<protein>
    <recommendedName>
        <fullName evidence="3">histidine kinase</fullName>
        <ecNumber evidence="3">2.7.13.3</ecNumber>
    </recommendedName>
</protein>
<evidence type="ECO:0000256" key="6">
    <source>
        <dbReference type="ARBA" id="ARBA00022741"/>
    </source>
</evidence>
<evidence type="ECO:0000313" key="15">
    <source>
        <dbReference type="Proteomes" id="UP000332515"/>
    </source>
</evidence>
<feature type="coiled-coil region" evidence="9">
    <location>
        <begin position="265"/>
        <end position="292"/>
    </location>
</feature>
<evidence type="ECO:0000256" key="11">
    <source>
        <dbReference type="SAM" id="Phobius"/>
    </source>
</evidence>
<dbReference type="EMBL" id="VWNA01000001">
    <property type="protein sequence ID" value="MQT12905.1"/>
    <property type="molecule type" value="Genomic_DNA"/>
</dbReference>
<evidence type="ECO:0000256" key="5">
    <source>
        <dbReference type="ARBA" id="ARBA00022679"/>
    </source>
</evidence>
<dbReference type="EC" id="2.7.13.3" evidence="3"/>
<dbReference type="GO" id="GO:0005524">
    <property type="term" value="F:ATP binding"/>
    <property type="evidence" value="ECO:0007669"/>
    <property type="project" value="UniProtKB-KW"/>
</dbReference>
<keyword evidence="7 14" id="KW-0418">Kinase</keyword>
<keyword evidence="15" id="KW-1185">Reference proteome</keyword>
<name>A0A6A7Y2F9_9HYPH</name>
<evidence type="ECO:0000256" key="8">
    <source>
        <dbReference type="ARBA" id="ARBA00022840"/>
    </source>
</evidence>
<keyword evidence="11" id="KW-0472">Membrane</keyword>
<keyword evidence="4" id="KW-0597">Phosphoprotein</keyword>
<proteinExistence type="predicted"/>
<comment type="subcellular location">
    <subcellularLocation>
        <location evidence="2">Membrane</location>
    </subcellularLocation>
</comment>
<dbReference type="InterPro" id="IPR036890">
    <property type="entry name" value="HATPase_C_sf"/>
</dbReference>
<dbReference type="InterPro" id="IPR004358">
    <property type="entry name" value="Sig_transdc_His_kin-like_C"/>
</dbReference>
<evidence type="ECO:0000256" key="3">
    <source>
        <dbReference type="ARBA" id="ARBA00012438"/>
    </source>
</evidence>
<feature type="compositionally biased region" description="Basic residues" evidence="10">
    <location>
        <begin position="13"/>
        <end position="23"/>
    </location>
</feature>
<sequence length="522" mass="55841">MRPKRPRTEIPRRSFRPAVRGRKTMNGDGGDLRGGGSEGGKARPAAPGLPNAPPRRRARIGLSGKLLLLTLGFMLAAETLTFVPAVTCFEQRWLQNRLDNVGLAAGLLAADAPGRDAALLSATGATWARITPPGGPGWSTGARPADLAPARVGDGGVLSGNPIETLSALFATPERVEIAGRLSDGTAIETVIDGDRLREALRDYAARFASFAAVVSLITVALVYGCLRQIVVQPLRRMARSMESFAAHPERPDARIQRPRRRDEIGDAEARLAALQNELARMLTEQRRLAELGLAVSKINHDLRNLLASAQLLSDRLRTVADPAVQRIAPKIMATLDRAVFYTQTVLEYGAAREAPPERRVVSLARLLDEVMDVAGLTDHATIELVRAVPRGLEIDADPEQLFRVLLNLVRNARQALESGRETCVVRRLTISAERQGGVVRIRVGDTGPGVPDRARENLFRAFHGSVRAGGAGLGLAIADEIVRAHGGRIALVGGHPAPCSRSCCPTGRSISPPCGGAPDAE</sequence>
<dbReference type="SMART" id="SM00387">
    <property type="entry name" value="HATPase_c"/>
    <property type="match status" value="1"/>
</dbReference>
<dbReference type="Pfam" id="PF02518">
    <property type="entry name" value="HATPase_c"/>
    <property type="match status" value="1"/>
</dbReference>
<dbReference type="GO" id="GO:0004673">
    <property type="term" value="F:protein histidine kinase activity"/>
    <property type="evidence" value="ECO:0007669"/>
    <property type="project" value="UniProtKB-EC"/>
</dbReference>
<keyword evidence="11" id="KW-0812">Transmembrane</keyword>
<evidence type="ECO:0000259" key="13">
    <source>
        <dbReference type="PROSITE" id="PS50885"/>
    </source>
</evidence>
<dbReference type="PANTHER" id="PTHR44936">
    <property type="entry name" value="SENSOR PROTEIN CREC"/>
    <property type="match status" value="1"/>
</dbReference>
<dbReference type="PROSITE" id="PS50109">
    <property type="entry name" value="HIS_KIN"/>
    <property type="match status" value="1"/>
</dbReference>
<evidence type="ECO:0000256" key="2">
    <source>
        <dbReference type="ARBA" id="ARBA00004370"/>
    </source>
</evidence>
<feature type="region of interest" description="Disordered" evidence="10">
    <location>
        <begin position="1"/>
        <end position="56"/>
    </location>
</feature>
<dbReference type="SUPFAM" id="SSF55874">
    <property type="entry name" value="ATPase domain of HSP90 chaperone/DNA topoisomerase II/histidine kinase"/>
    <property type="match status" value="1"/>
</dbReference>
<keyword evidence="9" id="KW-0175">Coiled coil</keyword>
<dbReference type="GO" id="GO:0007165">
    <property type="term" value="P:signal transduction"/>
    <property type="evidence" value="ECO:0007669"/>
    <property type="project" value="InterPro"/>
</dbReference>
<dbReference type="PRINTS" id="PR00344">
    <property type="entry name" value="BCTRLSENSOR"/>
</dbReference>
<feature type="domain" description="HAMP" evidence="13">
    <location>
        <begin position="229"/>
        <end position="284"/>
    </location>
</feature>
<evidence type="ECO:0000256" key="7">
    <source>
        <dbReference type="ARBA" id="ARBA00022777"/>
    </source>
</evidence>
<dbReference type="InterPro" id="IPR003594">
    <property type="entry name" value="HATPase_dom"/>
</dbReference>
<feature type="transmembrane region" description="Helical" evidence="11">
    <location>
        <begin position="204"/>
        <end position="227"/>
    </location>
</feature>
<feature type="domain" description="Histidine kinase" evidence="12">
    <location>
        <begin position="298"/>
        <end position="492"/>
    </location>
</feature>
<dbReference type="InterPro" id="IPR005467">
    <property type="entry name" value="His_kinase_dom"/>
</dbReference>
<dbReference type="PROSITE" id="PS50885">
    <property type="entry name" value="HAMP"/>
    <property type="match status" value="1"/>
</dbReference>
<accession>A0A6A7Y2F9</accession>
<keyword evidence="5" id="KW-0808">Transferase</keyword>
<keyword evidence="8" id="KW-0067">ATP-binding</keyword>
<dbReference type="InterPro" id="IPR003660">
    <property type="entry name" value="HAMP_dom"/>
</dbReference>
<feature type="compositionally biased region" description="Basic and acidic residues" evidence="10">
    <location>
        <begin position="1"/>
        <end position="12"/>
    </location>
</feature>
<dbReference type="AlphaFoldDB" id="A0A6A7Y2F9"/>
<evidence type="ECO:0000256" key="9">
    <source>
        <dbReference type="SAM" id="Coils"/>
    </source>
</evidence>
<evidence type="ECO:0000256" key="4">
    <source>
        <dbReference type="ARBA" id="ARBA00022553"/>
    </source>
</evidence>
<comment type="caution">
    <text evidence="14">The sequence shown here is derived from an EMBL/GenBank/DDBJ whole genome shotgun (WGS) entry which is preliminary data.</text>
</comment>
<dbReference type="InterPro" id="IPR050980">
    <property type="entry name" value="2C_sensor_his_kinase"/>
</dbReference>
<evidence type="ECO:0000256" key="10">
    <source>
        <dbReference type="SAM" id="MobiDB-lite"/>
    </source>
</evidence>
<dbReference type="CDD" id="cd00075">
    <property type="entry name" value="HATPase"/>
    <property type="match status" value="1"/>
</dbReference>
<organism evidence="14 15">
    <name type="scientific">Segnochrobactrum spirostomi</name>
    <dbReference type="NCBI Taxonomy" id="2608987"/>
    <lineage>
        <taxon>Bacteria</taxon>
        <taxon>Pseudomonadati</taxon>
        <taxon>Pseudomonadota</taxon>
        <taxon>Alphaproteobacteria</taxon>
        <taxon>Hyphomicrobiales</taxon>
        <taxon>Segnochrobactraceae</taxon>
        <taxon>Segnochrobactrum</taxon>
    </lineage>
</organism>
<dbReference type="PANTHER" id="PTHR44936:SF10">
    <property type="entry name" value="SENSOR PROTEIN RSTB"/>
    <property type="match status" value="1"/>
</dbReference>
<gene>
    <name evidence="14" type="ORF">F0357_09650</name>
</gene>